<protein>
    <submittedName>
        <fullName evidence="2">Uncharacterized protein</fullName>
    </submittedName>
</protein>
<reference evidence="3" key="2">
    <citation type="submission" date="2015-01" db="EMBL/GenBank/DDBJ databases">
        <title>Evolutionary Origins and Diversification of the Mycorrhizal Mutualists.</title>
        <authorList>
            <consortium name="DOE Joint Genome Institute"/>
            <consortium name="Mycorrhizal Genomics Consortium"/>
            <person name="Kohler A."/>
            <person name="Kuo A."/>
            <person name="Nagy L.G."/>
            <person name="Floudas D."/>
            <person name="Copeland A."/>
            <person name="Barry K.W."/>
            <person name="Cichocki N."/>
            <person name="Veneault-Fourrey C."/>
            <person name="LaButti K."/>
            <person name="Lindquist E.A."/>
            <person name="Lipzen A."/>
            <person name="Lundell T."/>
            <person name="Morin E."/>
            <person name="Murat C."/>
            <person name="Riley R."/>
            <person name="Ohm R."/>
            <person name="Sun H."/>
            <person name="Tunlid A."/>
            <person name="Henrissat B."/>
            <person name="Grigoriev I.V."/>
            <person name="Hibbett D.S."/>
            <person name="Martin F."/>
        </authorList>
    </citation>
    <scope>NUCLEOTIDE SEQUENCE [LARGE SCALE GENOMIC DNA]</scope>
    <source>
        <strain evidence="3">h7</strain>
    </source>
</reference>
<organism evidence="2 3">
    <name type="scientific">Hebeloma cylindrosporum</name>
    <dbReference type="NCBI Taxonomy" id="76867"/>
    <lineage>
        <taxon>Eukaryota</taxon>
        <taxon>Fungi</taxon>
        <taxon>Dikarya</taxon>
        <taxon>Basidiomycota</taxon>
        <taxon>Agaricomycotina</taxon>
        <taxon>Agaricomycetes</taxon>
        <taxon>Agaricomycetidae</taxon>
        <taxon>Agaricales</taxon>
        <taxon>Agaricineae</taxon>
        <taxon>Hymenogastraceae</taxon>
        <taxon>Hebeloma</taxon>
    </lineage>
</organism>
<accession>A0A0C3BRR1</accession>
<reference evidence="2 3" key="1">
    <citation type="submission" date="2014-04" db="EMBL/GenBank/DDBJ databases">
        <authorList>
            <consortium name="DOE Joint Genome Institute"/>
            <person name="Kuo A."/>
            <person name="Gay G."/>
            <person name="Dore J."/>
            <person name="Kohler A."/>
            <person name="Nagy L.G."/>
            <person name="Floudas D."/>
            <person name="Copeland A."/>
            <person name="Barry K.W."/>
            <person name="Cichocki N."/>
            <person name="Veneault-Fourrey C."/>
            <person name="LaButti K."/>
            <person name="Lindquist E.A."/>
            <person name="Lipzen A."/>
            <person name="Lundell T."/>
            <person name="Morin E."/>
            <person name="Murat C."/>
            <person name="Sun H."/>
            <person name="Tunlid A."/>
            <person name="Henrissat B."/>
            <person name="Grigoriev I.V."/>
            <person name="Hibbett D.S."/>
            <person name="Martin F."/>
            <person name="Nordberg H.P."/>
            <person name="Cantor M.N."/>
            <person name="Hua S.X."/>
        </authorList>
    </citation>
    <scope>NUCLEOTIDE SEQUENCE [LARGE SCALE GENOMIC DNA]</scope>
    <source>
        <strain evidence="3">h7</strain>
    </source>
</reference>
<dbReference type="EMBL" id="KN831786">
    <property type="protein sequence ID" value="KIM39385.1"/>
    <property type="molecule type" value="Genomic_DNA"/>
</dbReference>
<dbReference type="Proteomes" id="UP000053424">
    <property type="component" value="Unassembled WGS sequence"/>
</dbReference>
<keyword evidence="1" id="KW-0175">Coiled coil</keyword>
<feature type="coiled-coil region" evidence="1">
    <location>
        <begin position="202"/>
        <end position="229"/>
    </location>
</feature>
<dbReference type="HOGENOM" id="CLU_787682_0_0_1"/>
<dbReference type="OrthoDB" id="3061359at2759"/>
<evidence type="ECO:0000313" key="2">
    <source>
        <dbReference type="EMBL" id="KIM39385.1"/>
    </source>
</evidence>
<keyword evidence="3" id="KW-1185">Reference proteome</keyword>
<dbReference type="AlphaFoldDB" id="A0A0C3BRR1"/>
<evidence type="ECO:0000256" key="1">
    <source>
        <dbReference type="SAM" id="Coils"/>
    </source>
</evidence>
<gene>
    <name evidence="2" type="ORF">M413DRAFT_29535</name>
</gene>
<sequence>MSSPSIHAFKPFNLGHGSTQEVHVKVQEIIYYGESRFRQATAAMTKAEARHQGWMQECLKQELSFIMSYVGIATTMGLVVEVPIVLRSLAVSLGPVPTDELPIPFDLGFIALLEVGTNCDQFGRVVNSYRLNWWDNTRSPAEHRRLTAQTLEACLQHHRFQLSLDPNGLHVPSKPIRVIIPPLQLHGSAAPSTAAEIDCRNCDRYRSLADDLMDEMRNLENLSAAMEASTSNEVEIAKRRTAGFYILNERVTLKELQSKTITVDGVGTGTRAQKTSRHVRQIAREDLRRFQSSADQKWTYGEPLTVRDILNLRHVSGQRNHTGYDTSLDQGRLRGEFSDNLLHPIPTVFREC</sequence>
<proteinExistence type="predicted"/>
<evidence type="ECO:0000313" key="3">
    <source>
        <dbReference type="Proteomes" id="UP000053424"/>
    </source>
</evidence>
<name>A0A0C3BRR1_HEBCY</name>